<evidence type="ECO:0000313" key="4">
    <source>
        <dbReference type="EMBL" id="RRJ62532.1"/>
    </source>
</evidence>
<evidence type="ECO:0000256" key="1">
    <source>
        <dbReference type="ARBA" id="ARBA00006817"/>
    </source>
</evidence>
<proteinExistence type="inferred from homology"/>
<sequence>MDQTNNPNHQANHPNHQAGGSGALPDIRHTIMLNAPISRVWEAVATSEGIAAWFMPNDFQPVEGCEFHLNAGPFGNSPCKVTLLDPPHRLSFNWGKDWTLTFELKEQGGQTEFTLIHGGWSADQVTEFGEAHGLVRGRMDQGWAGLVQKLAAYVGA</sequence>
<feature type="region of interest" description="Disordered" evidence="2">
    <location>
        <begin position="1"/>
        <end position="24"/>
    </location>
</feature>
<dbReference type="AlphaFoldDB" id="A0A3P3TWP8"/>
<reference evidence="4 5" key="1">
    <citation type="submission" date="2018-11" db="EMBL/GenBank/DDBJ databases">
        <title>Genome sequencing of Paenibacillus sp. KCOM 3021 (= ChDC PVNT-B20).</title>
        <authorList>
            <person name="Kook J.-K."/>
            <person name="Park S.-N."/>
            <person name="Lim Y.K."/>
        </authorList>
    </citation>
    <scope>NUCLEOTIDE SEQUENCE [LARGE SCALE GENOMIC DNA]</scope>
    <source>
        <strain evidence="4 5">KCOM 3021</strain>
    </source>
</reference>
<dbReference type="OrthoDB" id="2355173at2"/>
<keyword evidence="5" id="KW-1185">Reference proteome</keyword>
<evidence type="ECO:0000259" key="3">
    <source>
        <dbReference type="Pfam" id="PF08327"/>
    </source>
</evidence>
<dbReference type="Gene3D" id="3.30.530.20">
    <property type="match status" value="1"/>
</dbReference>
<evidence type="ECO:0000313" key="5">
    <source>
        <dbReference type="Proteomes" id="UP000267017"/>
    </source>
</evidence>
<dbReference type="EMBL" id="RRCN01000001">
    <property type="protein sequence ID" value="RRJ62532.1"/>
    <property type="molecule type" value="Genomic_DNA"/>
</dbReference>
<dbReference type="InterPro" id="IPR013538">
    <property type="entry name" value="ASHA1/2-like_C"/>
</dbReference>
<feature type="compositionally biased region" description="Low complexity" evidence="2">
    <location>
        <begin position="1"/>
        <end position="18"/>
    </location>
</feature>
<comment type="similarity">
    <text evidence="1">Belongs to the AHA1 family.</text>
</comment>
<protein>
    <submittedName>
        <fullName evidence="4">SRPBCC domain-containing protein</fullName>
    </submittedName>
</protein>
<dbReference type="CDD" id="cd07814">
    <property type="entry name" value="SRPBCC_CalC_Aha1-like"/>
    <property type="match status" value="1"/>
</dbReference>
<dbReference type="Proteomes" id="UP000267017">
    <property type="component" value="Unassembled WGS sequence"/>
</dbReference>
<organism evidence="4 5">
    <name type="scientific">Paenibacillus oralis</name>
    <dbReference type="NCBI Taxonomy" id="2490856"/>
    <lineage>
        <taxon>Bacteria</taxon>
        <taxon>Bacillati</taxon>
        <taxon>Bacillota</taxon>
        <taxon>Bacilli</taxon>
        <taxon>Bacillales</taxon>
        <taxon>Paenibacillaceae</taxon>
        <taxon>Paenibacillus</taxon>
    </lineage>
</organism>
<accession>A0A3P3TWP8</accession>
<gene>
    <name evidence="4" type="ORF">EHV15_05875</name>
</gene>
<dbReference type="RefSeq" id="WP_128630419.1">
    <property type="nucleotide sequence ID" value="NZ_RRCN01000001.1"/>
</dbReference>
<evidence type="ECO:0000256" key="2">
    <source>
        <dbReference type="SAM" id="MobiDB-lite"/>
    </source>
</evidence>
<feature type="domain" description="Activator of Hsp90 ATPase homologue 1/2-like C-terminal" evidence="3">
    <location>
        <begin position="34"/>
        <end position="155"/>
    </location>
</feature>
<name>A0A3P3TWP8_9BACL</name>
<dbReference type="InterPro" id="IPR023393">
    <property type="entry name" value="START-like_dom_sf"/>
</dbReference>
<dbReference type="SUPFAM" id="SSF55961">
    <property type="entry name" value="Bet v1-like"/>
    <property type="match status" value="1"/>
</dbReference>
<comment type="caution">
    <text evidence="4">The sequence shown here is derived from an EMBL/GenBank/DDBJ whole genome shotgun (WGS) entry which is preliminary data.</text>
</comment>
<dbReference type="Pfam" id="PF08327">
    <property type="entry name" value="AHSA1"/>
    <property type="match status" value="1"/>
</dbReference>